<comment type="similarity">
    <text evidence="1">Belongs to the HIBADH-related family.</text>
</comment>
<keyword evidence="3" id="KW-0520">NAD</keyword>
<gene>
    <name evidence="7" type="ORF">C5613_42005</name>
</gene>
<dbReference type="PANTHER" id="PTHR22981">
    <property type="entry name" value="3-HYDROXYISOBUTYRATE DEHYDROGENASE-RELATED"/>
    <property type="match status" value="1"/>
</dbReference>
<evidence type="ECO:0000259" key="6">
    <source>
        <dbReference type="Pfam" id="PF14833"/>
    </source>
</evidence>
<dbReference type="RefSeq" id="WP_105423766.1">
    <property type="nucleotide sequence ID" value="NZ_PUIO01000098.1"/>
</dbReference>
<dbReference type="GO" id="GO:0051287">
    <property type="term" value="F:NAD binding"/>
    <property type="evidence" value="ECO:0007669"/>
    <property type="project" value="InterPro"/>
</dbReference>
<evidence type="ECO:0000256" key="3">
    <source>
        <dbReference type="ARBA" id="ARBA00023027"/>
    </source>
</evidence>
<dbReference type="GO" id="GO:0016616">
    <property type="term" value="F:oxidoreductase activity, acting on the CH-OH group of donors, NAD or NADP as acceptor"/>
    <property type="evidence" value="ECO:0007669"/>
    <property type="project" value="TreeGrafter"/>
</dbReference>
<evidence type="ECO:0000256" key="1">
    <source>
        <dbReference type="ARBA" id="ARBA00009080"/>
    </source>
</evidence>
<name>A0A2S8IG63_RHOOP</name>
<dbReference type="PANTHER" id="PTHR22981:SF7">
    <property type="entry name" value="3-HYDROXYISOBUTYRATE DEHYDROGENASE, MITOCHONDRIAL"/>
    <property type="match status" value="1"/>
</dbReference>
<evidence type="ECO:0008006" key="9">
    <source>
        <dbReference type="Google" id="ProtNLM"/>
    </source>
</evidence>
<evidence type="ECO:0000259" key="5">
    <source>
        <dbReference type="Pfam" id="PF03446"/>
    </source>
</evidence>
<organism evidence="7 8">
    <name type="scientific">Rhodococcus opacus</name>
    <name type="common">Nocardia opaca</name>
    <dbReference type="NCBI Taxonomy" id="37919"/>
    <lineage>
        <taxon>Bacteria</taxon>
        <taxon>Bacillati</taxon>
        <taxon>Actinomycetota</taxon>
        <taxon>Actinomycetes</taxon>
        <taxon>Mycobacteriales</taxon>
        <taxon>Nocardiaceae</taxon>
        <taxon>Rhodococcus</taxon>
    </lineage>
</organism>
<reference evidence="8" key="1">
    <citation type="submission" date="2018-02" db="EMBL/GenBank/DDBJ databases">
        <title>Draft genome sequencing of Rhodococcus opacus KU647198.</title>
        <authorList>
            <person name="Zheng B.-X."/>
        </authorList>
    </citation>
    <scope>NUCLEOTIDE SEQUENCE [LARGE SCALE GENOMIC DNA]</scope>
    <source>
        <strain evidence="8">04-OD7</strain>
    </source>
</reference>
<evidence type="ECO:0000313" key="7">
    <source>
        <dbReference type="EMBL" id="PQP13748.1"/>
    </source>
</evidence>
<dbReference type="InterPro" id="IPR006115">
    <property type="entry name" value="6PGDH_NADP-bd"/>
</dbReference>
<feature type="domain" description="6-phosphogluconate dehydrogenase NADP-binding" evidence="5">
    <location>
        <begin position="20"/>
        <end position="180"/>
    </location>
</feature>
<feature type="active site" evidence="4">
    <location>
        <position position="189"/>
    </location>
</feature>
<feature type="domain" description="3-hydroxyisobutyrate dehydrogenase-like NAD-binding" evidence="6">
    <location>
        <begin position="183"/>
        <end position="304"/>
    </location>
</feature>
<comment type="caution">
    <text evidence="7">The sequence shown here is derived from an EMBL/GenBank/DDBJ whole genome shotgun (WGS) entry which is preliminary data.</text>
</comment>
<dbReference type="PIRSF" id="PIRSF000103">
    <property type="entry name" value="HIBADH"/>
    <property type="match status" value="1"/>
</dbReference>
<evidence type="ECO:0000256" key="2">
    <source>
        <dbReference type="ARBA" id="ARBA00023002"/>
    </source>
</evidence>
<dbReference type="InterPro" id="IPR013328">
    <property type="entry name" value="6PGD_dom2"/>
</dbReference>
<evidence type="ECO:0000313" key="8">
    <source>
        <dbReference type="Proteomes" id="UP000239290"/>
    </source>
</evidence>
<dbReference type="SUPFAM" id="SSF48179">
    <property type="entry name" value="6-phosphogluconate dehydrogenase C-terminal domain-like"/>
    <property type="match status" value="1"/>
</dbReference>
<dbReference type="Pfam" id="PF03446">
    <property type="entry name" value="NAD_binding_2"/>
    <property type="match status" value="1"/>
</dbReference>
<dbReference type="Gene3D" id="3.40.50.720">
    <property type="entry name" value="NAD(P)-binding Rossmann-like Domain"/>
    <property type="match status" value="1"/>
</dbReference>
<protein>
    <recommendedName>
        <fullName evidence="9">3-hydroxyisobutyrate dehydrogenase</fullName>
    </recommendedName>
</protein>
<dbReference type="GO" id="GO:0050661">
    <property type="term" value="F:NADP binding"/>
    <property type="evidence" value="ECO:0007669"/>
    <property type="project" value="InterPro"/>
</dbReference>
<dbReference type="InterPro" id="IPR015815">
    <property type="entry name" value="HIBADH-related"/>
</dbReference>
<dbReference type="AlphaFoldDB" id="A0A2S8IG63"/>
<sequence>MSTESPTATDTRQAPLPHKKVGVLGLGAMGAPIAHNFVSAGQPLVVKDENPRAQERFLADHPTAAGASTLDDFAECEIVVLVLPNSDIVGNVVLSDHGLLTYLRPGSTLVDMGSSVPARTQALARAASHRNVTVVDAPVSGGVTRAWAADLAVMVGGEKHHYESVLPLLRTTGSRIIHVGTIGSGHAAKALNNMLSATGLVAAAEVLLVGRRFGIDPSILLSVINASSGRNQATETKYEEFILSRTYAAGFSAQLMRKDIGIALDLAQTEGVEVALGGALGKLWRSAVESLEPGADHTEVVRYLEELTGVSLDSAAMGATPHQAAHH</sequence>
<dbReference type="Proteomes" id="UP000239290">
    <property type="component" value="Unassembled WGS sequence"/>
</dbReference>
<dbReference type="SUPFAM" id="SSF51735">
    <property type="entry name" value="NAD(P)-binding Rossmann-fold domains"/>
    <property type="match status" value="1"/>
</dbReference>
<dbReference type="Pfam" id="PF14833">
    <property type="entry name" value="NAD_binding_11"/>
    <property type="match status" value="1"/>
</dbReference>
<dbReference type="Gene3D" id="1.10.1040.10">
    <property type="entry name" value="N-(1-d-carboxylethyl)-l-norvaline Dehydrogenase, domain 2"/>
    <property type="match status" value="1"/>
</dbReference>
<dbReference type="InterPro" id="IPR036291">
    <property type="entry name" value="NAD(P)-bd_dom_sf"/>
</dbReference>
<keyword evidence="2" id="KW-0560">Oxidoreductase</keyword>
<proteinExistence type="inferred from homology"/>
<dbReference type="EMBL" id="PUIO01000098">
    <property type="protein sequence ID" value="PQP13748.1"/>
    <property type="molecule type" value="Genomic_DNA"/>
</dbReference>
<accession>A0A2S8IG63</accession>
<dbReference type="InterPro" id="IPR029154">
    <property type="entry name" value="HIBADH-like_NADP-bd"/>
</dbReference>
<evidence type="ECO:0000256" key="4">
    <source>
        <dbReference type="PIRSR" id="PIRSR000103-1"/>
    </source>
</evidence>
<dbReference type="InterPro" id="IPR008927">
    <property type="entry name" value="6-PGluconate_DH-like_C_sf"/>
</dbReference>